<organism evidence="1">
    <name type="scientific">marine sediment metagenome</name>
    <dbReference type="NCBI Taxonomy" id="412755"/>
    <lineage>
        <taxon>unclassified sequences</taxon>
        <taxon>metagenomes</taxon>
        <taxon>ecological metagenomes</taxon>
    </lineage>
</organism>
<dbReference type="EMBL" id="LAZR01016342">
    <property type="protein sequence ID" value="KKM04922.1"/>
    <property type="molecule type" value="Genomic_DNA"/>
</dbReference>
<sequence length="225" mass="24970">GRDVLLLVGSTTGISCRRWKDGQWGLPKQVVKDRWVGNHFSATADGDRVDLIYTPAESHLGKKIIGHVRYDKGAWKPLGPVDTGNVARGLSLCSVGRGKLLAVYAVRNPRPTKVDKGAEKMKRFTFTLQKRTFDGKAWSKPVKVAWPEVPEYRPKGWTDWHDVGGVIYVPEVDLGRFPTLPSAAPANSNDVPVAWMVPGFNCMPKKERVPRDRGGLLVTTRIMAK</sequence>
<accession>A0A0F9HNU7</accession>
<feature type="non-terminal residue" evidence="1">
    <location>
        <position position="1"/>
    </location>
</feature>
<gene>
    <name evidence="1" type="ORF">LCGC14_1759330</name>
</gene>
<dbReference type="AlphaFoldDB" id="A0A0F9HNU7"/>
<comment type="caution">
    <text evidence="1">The sequence shown here is derived from an EMBL/GenBank/DDBJ whole genome shotgun (WGS) entry which is preliminary data.</text>
</comment>
<proteinExistence type="predicted"/>
<evidence type="ECO:0008006" key="2">
    <source>
        <dbReference type="Google" id="ProtNLM"/>
    </source>
</evidence>
<protein>
    <recommendedName>
        <fullName evidence="2">Sialidase domain-containing protein</fullName>
    </recommendedName>
</protein>
<evidence type="ECO:0000313" key="1">
    <source>
        <dbReference type="EMBL" id="KKM04922.1"/>
    </source>
</evidence>
<name>A0A0F9HNU7_9ZZZZ</name>
<reference evidence="1" key="1">
    <citation type="journal article" date="2015" name="Nature">
        <title>Complex archaea that bridge the gap between prokaryotes and eukaryotes.</title>
        <authorList>
            <person name="Spang A."/>
            <person name="Saw J.H."/>
            <person name="Jorgensen S.L."/>
            <person name="Zaremba-Niedzwiedzka K."/>
            <person name="Martijn J."/>
            <person name="Lind A.E."/>
            <person name="van Eijk R."/>
            <person name="Schleper C."/>
            <person name="Guy L."/>
            <person name="Ettema T.J."/>
        </authorList>
    </citation>
    <scope>NUCLEOTIDE SEQUENCE</scope>
</reference>